<feature type="non-terminal residue" evidence="2">
    <location>
        <position position="1"/>
    </location>
</feature>
<feature type="non-terminal residue" evidence="2">
    <location>
        <position position="51"/>
    </location>
</feature>
<proteinExistence type="predicted"/>
<reference evidence="2" key="2">
    <citation type="submission" date="2016-06" db="EMBL/GenBank/DDBJ databases">
        <title>The genome of a short-lived fish provides insights into sex chromosome evolution and the genetic control of aging.</title>
        <authorList>
            <person name="Reichwald K."/>
            <person name="Felder M."/>
            <person name="Petzold A."/>
            <person name="Koch P."/>
            <person name="Groth M."/>
            <person name="Platzer M."/>
        </authorList>
    </citation>
    <scope>NUCLEOTIDE SEQUENCE</scope>
    <source>
        <tissue evidence="2">Brain</tissue>
    </source>
</reference>
<gene>
    <name evidence="2" type="primary">COL8A1B</name>
</gene>
<evidence type="ECO:0000256" key="1">
    <source>
        <dbReference type="SAM" id="MobiDB-lite"/>
    </source>
</evidence>
<organism evidence="2">
    <name type="scientific">Nothobranchius kadleci</name>
    <name type="common">African annual killifish</name>
    <dbReference type="NCBI Taxonomy" id="1051664"/>
    <lineage>
        <taxon>Eukaryota</taxon>
        <taxon>Metazoa</taxon>
        <taxon>Chordata</taxon>
        <taxon>Craniata</taxon>
        <taxon>Vertebrata</taxon>
        <taxon>Euteleostomi</taxon>
        <taxon>Actinopterygii</taxon>
        <taxon>Neopterygii</taxon>
        <taxon>Teleostei</taxon>
        <taxon>Neoteleostei</taxon>
        <taxon>Acanthomorphata</taxon>
        <taxon>Ovalentaria</taxon>
        <taxon>Atherinomorphae</taxon>
        <taxon>Cyprinodontiformes</taxon>
        <taxon>Nothobranchiidae</taxon>
        <taxon>Nothobranchius</taxon>
    </lineage>
</organism>
<evidence type="ECO:0000313" key="2">
    <source>
        <dbReference type="EMBL" id="SBQ31689.1"/>
    </source>
</evidence>
<dbReference type="AlphaFoldDB" id="A0A1A8DFL9"/>
<accession>A0A1A8DFL9</accession>
<dbReference type="EMBL" id="HAEA01003209">
    <property type="protein sequence ID" value="SBQ31689.1"/>
    <property type="molecule type" value="Transcribed_RNA"/>
</dbReference>
<dbReference type="GO" id="GO:0005581">
    <property type="term" value="C:collagen trimer"/>
    <property type="evidence" value="ECO:0007669"/>
    <property type="project" value="UniProtKB-KW"/>
</dbReference>
<protein>
    <submittedName>
        <fullName evidence="2">Collagen, type VIII, alpha 1b</fullName>
    </submittedName>
</protein>
<keyword evidence="2" id="KW-0176">Collagen</keyword>
<feature type="region of interest" description="Disordered" evidence="1">
    <location>
        <begin position="18"/>
        <end position="51"/>
    </location>
</feature>
<sequence length="51" mass="5547">KRICKRFIITCTEVISGPERRTPSSSLPAEVSPLDETSSFDVPGLKEGPNT</sequence>
<reference evidence="2" key="1">
    <citation type="submission" date="2016-05" db="EMBL/GenBank/DDBJ databases">
        <authorList>
            <person name="Lavstsen T."/>
            <person name="Jespersen J.S."/>
        </authorList>
    </citation>
    <scope>NUCLEOTIDE SEQUENCE</scope>
    <source>
        <tissue evidence="2">Brain</tissue>
    </source>
</reference>
<name>A0A1A8DFL9_NOTKA</name>